<accession>A0AAV1AV56</accession>
<gene>
    <name evidence="1" type="ORF">VFH_V098360</name>
</gene>
<proteinExistence type="predicted"/>
<dbReference type="AlphaFoldDB" id="A0AAV1AV56"/>
<dbReference type="Proteomes" id="UP001157006">
    <property type="component" value="Chromosome 5"/>
</dbReference>
<evidence type="ECO:0000313" key="2">
    <source>
        <dbReference type="Proteomes" id="UP001157006"/>
    </source>
</evidence>
<sequence>MVVCDFDDGGWRDRRGSVVVWLRGSIWHRGCSGGAVGFVSGGFDWGVVVVCEDEGVSVRRGNCRRLEVQLVAEGSDGVSLRNLALAGLLEFGATYSMDDFGHIAVAEFGV</sequence>
<reference evidence="1 2" key="1">
    <citation type="submission" date="2023-01" db="EMBL/GenBank/DDBJ databases">
        <authorList>
            <person name="Kreplak J."/>
        </authorList>
    </citation>
    <scope>NUCLEOTIDE SEQUENCE [LARGE SCALE GENOMIC DNA]</scope>
</reference>
<organism evidence="1 2">
    <name type="scientific">Vicia faba</name>
    <name type="common">Broad bean</name>
    <name type="synonym">Faba vulgaris</name>
    <dbReference type="NCBI Taxonomy" id="3906"/>
    <lineage>
        <taxon>Eukaryota</taxon>
        <taxon>Viridiplantae</taxon>
        <taxon>Streptophyta</taxon>
        <taxon>Embryophyta</taxon>
        <taxon>Tracheophyta</taxon>
        <taxon>Spermatophyta</taxon>
        <taxon>Magnoliopsida</taxon>
        <taxon>eudicotyledons</taxon>
        <taxon>Gunneridae</taxon>
        <taxon>Pentapetalae</taxon>
        <taxon>rosids</taxon>
        <taxon>fabids</taxon>
        <taxon>Fabales</taxon>
        <taxon>Fabaceae</taxon>
        <taxon>Papilionoideae</taxon>
        <taxon>50 kb inversion clade</taxon>
        <taxon>NPAAA clade</taxon>
        <taxon>Hologalegina</taxon>
        <taxon>IRL clade</taxon>
        <taxon>Fabeae</taxon>
        <taxon>Vicia</taxon>
    </lineage>
</organism>
<keyword evidence="2" id="KW-1185">Reference proteome</keyword>
<evidence type="ECO:0000313" key="1">
    <source>
        <dbReference type="EMBL" id="CAI8613806.1"/>
    </source>
</evidence>
<protein>
    <submittedName>
        <fullName evidence="1">Uncharacterized protein</fullName>
    </submittedName>
</protein>
<name>A0AAV1AV56_VICFA</name>
<dbReference type="EMBL" id="OX451740">
    <property type="protein sequence ID" value="CAI8613806.1"/>
    <property type="molecule type" value="Genomic_DNA"/>
</dbReference>